<evidence type="ECO:0000313" key="4">
    <source>
        <dbReference type="Proteomes" id="UP000472277"/>
    </source>
</evidence>
<sequence>MLVSQKPVQSVTVMVLIVFTVSRSHAVTEHQLMHDRGRRGSTLPRPARPAVALNPIPGYTPGLSPALNPRPAGYQSGETNHKHKRSVERLMRNLFGSHLMELSDG</sequence>
<reference evidence="3" key="1">
    <citation type="submission" date="2025-08" db="UniProtKB">
        <authorList>
            <consortium name="Ensembl"/>
        </authorList>
    </citation>
    <scope>IDENTIFICATION</scope>
</reference>
<dbReference type="InParanoid" id="A0A673YIP2"/>
<organism evidence="3 4">
    <name type="scientific">Salmo trutta</name>
    <name type="common">Brown trout</name>
    <dbReference type="NCBI Taxonomy" id="8032"/>
    <lineage>
        <taxon>Eukaryota</taxon>
        <taxon>Metazoa</taxon>
        <taxon>Chordata</taxon>
        <taxon>Craniata</taxon>
        <taxon>Vertebrata</taxon>
        <taxon>Euteleostomi</taxon>
        <taxon>Actinopterygii</taxon>
        <taxon>Neopterygii</taxon>
        <taxon>Teleostei</taxon>
        <taxon>Protacanthopterygii</taxon>
        <taxon>Salmoniformes</taxon>
        <taxon>Salmonidae</taxon>
        <taxon>Salmoninae</taxon>
        <taxon>Salmo</taxon>
    </lineage>
</organism>
<feature type="region of interest" description="Disordered" evidence="1">
    <location>
        <begin position="33"/>
        <end position="85"/>
    </location>
</feature>
<keyword evidence="2" id="KW-0732">Signal</keyword>
<dbReference type="Proteomes" id="UP000472277">
    <property type="component" value="Chromosome 16"/>
</dbReference>
<evidence type="ECO:0000313" key="3">
    <source>
        <dbReference type="Ensembl" id="ENSSTUP00000034367.1"/>
    </source>
</evidence>
<dbReference type="Ensembl" id="ENSSTUT00000035913.1">
    <property type="protein sequence ID" value="ENSSTUP00000034367.1"/>
    <property type="gene ID" value="ENSSTUG00000014685.1"/>
</dbReference>
<evidence type="ECO:0000256" key="1">
    <source>
        <dbReference type="SAM" id="MobiDB-lite"/>
    </source>
</evidence>
<feature type="chain" id="PRO_5025657300" evidence="2">
    <location>
        <begin position="27"/>
        <end position="105"/>
    </location>
</feature>
<dbReference type="AlphaFoldDB" id="A0A673YIP2"/>
<reference evidence="3" key="2">
    <citation type="submission" date="2025-09" db="UniProtKB">
        <authorList>
            <consortium name="Ensembl"/>
        </authorList>
    </citation>
    <scope>IDENTIFICATION</scope>
</reference>
<protein>
    <submittedName>
        <fullName evidence="3">Uncharacterized protein</fullName>
    </submittedName>
</protein>
<keyword evidence="4" id="KW-1185">Reference proteome</keyword>
<name>A0A673YIP2_SALTR</name>
<accession>A0A673YIP2</accession>
<feature type="signal peptide" evidence="2">
    <location>
        <begin position="1"/>
        <end position="26"/>
    </location>
</feature>
<evidence type="ECO:0000256" key="2">
    <source>
        <dbReference type="SAM" id="SignalP"/>
    </source>
</evidence>
<proteinExistence type="predicted"/>